<dbReference type="Proteomes" id="UP001596620">
    <property type="component" value="Unassembled WGS sequence"/>
</dbReference>
<evidence type="ECO:0000313" key="3">
    <source>
        <dbReference type="EMBL" id="MFC7747142.1"/>
    </source>
</evidence>
<sequence>MGPGNLTGLPALSLPCGFKGELPAGMQIMGPAFHEGTVLNTAYALEKSNPLKNKKPYAASKSSQ</sequence>
<keyword evidence="4" id="KW-1185">Reference proteome</keyword>
<dbReference type="InterPro" id="IPR023631">
    <property type="entry name" value="Amidase_dom"/>
</dbReference>
<evidence type="ECO:0000256" key="1">
    <source>
        <dbReference type="ARBA" id="ARBA00009199"/>
    </source>
</evidence>
<reference evidence="4" key="1">
    <citation type="journal article" date="2019" name="Int. J. Syst. Evol. Microbiol.">
        <title>The Global Catalogue of Microorganisms (GCM) 10K type strain sequencing project: providing services to taxonomists for standard genome sequencing and annotation.</title>
        <authorList>
            <consortium name="The Broad Institute Genomics Platform"/>
            <consortium name="The Broad Institute Genome Sequencing Center for Infectious Disease"/>
            <person name="Wu L."/>
            <person name="Ma J."/>
        </authorList>
    </citation>
    <scope>NUCLEOTIDE SEQUENCE [LARGE SCALE GENOMIC DNA]</scope>
    <source>
        <strain evidence="4">JCM 30234</strain>
    </source>
</reference>
<organism evidence="3 4">
    <name type="scientific">Lentibacillus kimchii</name>
    <dbReference type="NCBI Taxonomy" id="1542911"/>
    <lineage>
        <taxon>Bacteria</taxon>
        <taxon>Bacillati</taxon>
        <taxon>Bacillota</taxon>
        <taxon>Bacilli</taxon>
        <taxon>Bacillales</taxon>
        <taxon>Bacillaceae</taxon>
        <taxon>Lentibacillus</taxon>
    </lineage>
</organism>
<comment type="caution">
    <text evidence="3">The sequence shown here is derived from an EMBL/GenBank/DDBJ whole genome shotgun (WGS) entry which is preliminary data.</text>
</comment>
<dbReference type="EMBL" id="JBHTGR010000015">
    <property type="protein sequence ID" value="MFC7747142.1"/>
    <property type="molecule type" value="Genomic_DNA"/>
</dbReference>
<comment type="similarity">
    <text evidence="1">Belongs to the amidase family.</text>
</comment>
<evidence type="ECO:0000313" key="4">
    <source>
        <dbReference type="Proteomes" id="UP001596620"/>
    </source>
</evidence>
<name>A0ABW2UTA2_9BACI</name>
<dbReference type="PANTHER" id="PTHR11895:SF7">
    <property type="entry name" value="GLUTAMYL-TRNA(GLN) AMIDOTRANSFERASE SUBUNIT A, MITOCHONDRIAL"/>
    <property type="match status" value="1"/>
</dbReference>
<dbReference type="InterPro" id="IPR036928">
    <property type="entry name" value="AS_sf"/>
</dbReference>
<protein>
    <submittedName>
        <fullName evidence="3">Amidase family protein</fullName>
    </submittedName>
</protein>
<proteinExistence type="inferred from homology"/>
<dbReference type="Gene3D" id="3.90.1300.10">
    <property type="entry name" value="Amidase signature (AS) domain"/>
    <property type="match status" value="1"/>
</dbReference>
<gene>
    <name evidence="3" type="ORF">ACFQU8_07815</name>
</gene>
<accession>A0ABW2UTA2</accession>
<dbReference type="Pfam" id="PF01425">
    <property type="entry name" value="Amidase"/>
    <property type="match status" value="1"/>
</dbReference>
<dbReference type="RefSeq" id="WP_382358662.1">
    <property type="nucleotide sequence ID" value="NZ_JBHTGR010000015.1"/>
</dbReference>
<dbReference type="SUPFAM" id="SSF75304">
    <property type="entry name" value="Amidase signature (AS) enzymes"/>
    <property type="match status" value="1"/>
</dbReference>
<evidence type="ECO:0000259" key="2">
    <source>
        <dbReference type="Pfam" id="PF01425"/>
    </source>
</evidence>
<feature type="domain" description="Amidase" evidence="2">
    <location>
        <begin position="3"/>
        <end position="39"/>
    </location>
</feature>
<dbReference type="PANTHER" id="PTHR11895">
    <property type="entry name" value="TRANSAMIDASE"/>
    <property type="match status" value="1"/>
</dbReference>
<dbReference type="InterPro" id="IPR000120">
    <property type="entry name" value="Amidase"/>
</dbReference>